<proteinExistence type="predicted"/>
<name>A0A6L3V3A0_9BACI</name>
<dbReference type="InterPro" id="IPR038128">
    <property type="entry name" value="Gamma_PGA_hydro_sf"/>
</dbReference>
<protein>
    <submittedName>
        <fullName evidence="1">Replication protein</fullName>
    </submittedName>
</protein>
<accession>A0A6L3V3A0</accession>
<keyword evidence="2" id="KW-1185">Reference proteome</keyword>
<dbReference type="AlphaFoldDB" id="A0A6L3V3A0"/>
<organism evidence="1 2">
    <name type="scientific">Cytobacillus depressus</name>
    <dbReference type="NCBI Taxonomy" id="1602942"/>
    <lineage>
        <taxon>Bacteria</taxon>
        <taxon>Bacillati</taxon>
        <taxon>Bacillota</taxon>
        <taxon>Bacilli</taxon>
        <taxon>Bacillales</taxon>
        <taxon>Bacillaceae</taxon>
        <taxon>Cytobacillus</taxon>
    </lineage>
</organism>
<evidence type="ECO:0000313" key="2">
    <source>
        <dbReference type="Proteomes" id="UP000481030"/>
    </source>
</evidence>
<dbReference type="Pfam" id="PF05908">
    <property type="entry name" value="Gamma_PGA_hydro"/>
    <property type="match status" value="1"/>
</dbReference>
<sequence>MADLYRNFNELSKAYKMRIQFDLRMKKGSSGVIYFTPHGGGIEAGCSELSEFSADADDSYYIFDAKLSAGNADMHVTSTNYDEPNGRRLVAQNDIAVAYHGYSDTKVKNTKIGGRDIELQNLIGEEFTAVGIPWEIEPAGSGIAGAEANNIVNITTRGAGVQLEISTLQRTSFFTTNTAAGRRNTRLPEFDNYIDAVKRAVARYKATL</sequence>
<dbReference type="RefSeq" id="WP_151537226.1">
    <property type="nucleotide sequence ID" value="NZ_WBOS01000022.1"/>
</dbReference>
<reference evidence="1 2" key="1">
    <citation type="journal article" date="2016" name="Antonie Van Leeuwenhoek">
        <title>Bacillus depressus sp. nov., isolated from soil of a sunflower field.</title>
        <authorList>
            <person name="Wei X."/>
            <person name="Xin D."/>
            <person name="Xin Y."/>
            <person name="Zhang H."/>
            <person name="Wang T."/>
            <person name="Zhang J."/>
        </authorList>
    </citation>
    <scope>NUCLEOTIDE SEQUENCE [LARGE SCALE GENOMIC DNA]</scope>
    <source>
        <strain evidence="1 2">BZ1</strain>
    </source>
</reference>
<dbReference type="EMBL" id="WBOS01000022">
    <property type="protein sequence ID" value="KAB2328928.1"/>
    <property type="molecule type" value="Genomic_DNA"/>
</dbReference>
<gene>
    <name evidence="1" type="ORF">F7731_23530</name>
</gene>
<dbReference type="Proteomes" id="UP000481030">
    <property type="component" value="Unassembled WGS sequence"/>
</dbReference>
<evidence type="ECO:0000313" key="1">
    <source>
        <dbReference type="EMBL" id="KAB2328928.1"/>
    </source>
</evidence>
<dbReference type="OrthoDB" id="7721587at2"/>
<dbReference type="Gene3D" id="3.40.630.100">
    <property type="entry name" value="Poly-gamma-glutamate hydrolase, zinc-binding motif"/>
    <property type="match status" value="1"/>
</dbReference>
<dbReference type="InterPro" id="IPR008585">
    <property type="entry name" value="Gamma_PGA_hydro"/>
</dbReference>
<comment type="caution">
    <text evidence="1">The sequence shown here is derived from an EMBL/GenBank/DDBJ whole genome shotgun (WGS) entry which is preliminary data.</text>
</comment>